<keyword evidence="7" id="KW-1185">Reference proteome</keyword>
<dbReference type="Gene3D" id="3.20.20.80">
    <property type="entry name" value="Glycosidases"/>
    <property type="match status" value="1"/>
</dbReference>
<dbReference type="AlphaFoldDB" id="B9XR21"/>
<accession>B9XR21</accession>
<reference evidence="6 7" key="1">
    <citation type="journal article" date="2011" name="J. Bacteriol.">
        <title>Genome sequence of 'Pedosphaera parvula' Ellin514, an aerobic Verrucomicrobial isolate from pasture soil.</title>
        <authorList>
            <person name="Kant R."/>
            <person name="van Passel M.W."/>
            <person name="Sangwan P."/>
            <person name="Palva A."/>
            <person name="Lucas S."/>
            <person name="Copeland A."/>
            <person name="Lapidus A."/>
            <person name="Glavina Del Rio T."/>
            <person name="Dalin E."/>
            <person name="Tice H."/>
            <person name="Bruce D."/>
            <person name="Goodwin L."/>
            <person name="Pitluck S."/>
            <person name="Chertkov O."/>
            <person name="Larimer F.W."/>
            <person name="Land M.L."/>
            <person name="Hauser L."/>
            <person name="Brettin T.S."/>
            <person name="Detter J.C."/>
            <person name="Han S."/>
            <person name="de Vos W.M."/>
            <person name="Janssen P.H."/>
            <person name="Smidt H."/>
        </authorList>
    </citation>
    <scope>NUCLEOTIDE SEQUENCE [LARGE SCALE GENOMIC DNA]</scope>
    <source>
        <strain evidence="6 7">Ellin514</strain>
    </source>
</reference>
<dbReference type="PANTHER" id="PTHR43863">
    <property type="entry name" value="HYDROLASE, PUTATIVE (AFU_ORTHOLOGUE AFUA_1G03140)-RELATED"/>
    <property type="match status" value="1"/>
</dbReference>
<dbReference type="InterPro" id="IPR048395">
    <property type="entry name" value="Glyco_hydro_31_C"/>
</dbReference>
<dbReference type="Gene3D" id="2.60.40.1180">
    <property type="entry name" value="Golgi alpha-mannosidase II"/>
    <property type="match status" value="2"/>
</dbReference>
<proteinExistence type="inferred from homology"/>
<feature type="domain" description="DUF5110" evidence="4">
    <location>
        <begin position="670"/>
        <end position="724"/>
    </location>
</feature>
<dbReference type="EMBL" id="ABOX02000059">
    <property type="protein sequence ID" value="EEF57717.1"/>
    <property type="molecule type" value="Genomic_DNA"/>
</dbReference>
<dbReference type="InterPro" id="IPR013780">
    <property type="entry name" value="Glyco_hydro_b"/>
</dbReference>
<dbReference type="CDD" id="cd14752">
    <property type="entry name" value="GH31_N"/>
    <property type="match status" value="1"/>
</dbReference>
<dbReference type="RefSeq" id="WP_007418256.1">
    <property type="nucleotide sequence ID" value="NZ_ABOX02000059.1"/>
</dbReference>
<dbReference type="Pfam" id="PF01055">
    <property type="entry name" value="Glyco_hydro_31_2nd"/>
    <property type="match status" value="1"/>
</dbReference>
<dbReference type="SUPFAM" id="SSF74650">
    <property type="entry name" value="Galactose mutarotase-like"/>
    <property type="match status" value="1"/>
</dbReference>
<dbReference type="Pfam" id="PF17137">
    <property type="entry name" value="DUF5110"/>
    <property type="match status" value="1"/>
</dbReference>
<organism evidence="6 7">
    <name type="scientific">Pedosphaera parvula (strain Ellin514)</name>
    <dbReference type="NCBI Taxonomy" id="320771"/>
    <lineage>
        <taxon>Bacteria</taxon>
        <taxon>Pseudomonadati</taxon>
        <taxon>Verrucomicrobiota</taxon>
        <taxon>Pedosphaerae</taxon>
        <taxon>Pedosphaerales</taxon>
        <taxon>Pedosphaeraceae</taxon>
        <taxon>Pedosphaera</taxon>
    </lineage>
</organism>
<gene>
    <name evidence="6" type="ORF">Cflav_PD0779</name>
</gene>
<dbReference type="Gene3D" id="2.60.40.1760">
    <property type="entry name" value="glycosyl hydrolase (family 31)"/>
    <property type="match status" value="1"/>
</dbReference>
<dbReference type="InterPro" id="IPR017853">
    <property type="entry name" value="GH"/>
</dbReference>
<dbReference type="OrthoDB" id="176168at2"/>
<comment type="similarity">
    <text evidence="1 2">Belongs to the glycosyl hydrolase 31 family.</text>
</comment>
<dbReference type="GO" id="GO:0005975">
    <property type="term" value="P:carbohydrate metabolic process"/>
    <property type="evidence" value="ECO:0007669"/>
    <property type="project" value="InterPro"/>
</dbReference>
<dbReference type="STRING" id="320771.Cflav_PD0779"/>
<dbReference type="InterPro" id="IPR011013">
    <property type="entry name" value="Gal_mutarotase_sf_dom"/>
</dbReference>
<evidence type="ECO:0000313" key="7">
    <source>
        <dbReference type="Proteomes" id="UP000003688"/>
    </source>
</evidence>
<evidence type="ECO:0000313" key="6">
    <source>
        <dbReference type="EMBL" id="EEF57717.1"/>
    </source>
</evidence>
<keyword evidence="2 6" id="KW-0378">Hydrolase</keyword>
<feature type="domain" description="Glycoside hydrolase family 31 TIM barrel" evidence="3">
    <location>
        <begin position="247"/>
        <end position="560"/>
    </location>
</feature>
<evidence type="ECO:0000259" key="4">
    <source>
        <dbReference type="Pfam" id="PF17137"/>
    </source>
</evidence>
<dbReference type="PANTHER" id="PTHR43863:SF2">
    <property type="entry name" value="MALTASE-GLUCOAMYLASE"/>
    <property type="match status" value="1"/>
</dbReference>
<evidence type="ECO:0000256" key="1">
    <source>
        <dbReference type="ARBA" id="ARBA00007806"/>
    </source>
</evidence>
<dbReference type="GO" id="GO:0004553">
    <property type="term" value="F:hydrolase activity, hydrolyzing O-glycosyl compounds"/>
    <property type="evidence" value="ECO:0007669"/>
    <property type="project" value="InterPro"/>
</dbReference>
<protein>
    <submittedName>
        <fullName evidence="6">Glycoside hydrolase family 31</fullName>
    </submittedName>
</protein>
<dbReference type="SUPFAM" id="SSF51445">
    <property type="entry name" value="(Trans)glycosidases"/>
    <property type="match status" value="1"/>
</dbReference>
<comment type="caution">
    <text evidence="6">The sequence shown here is derived from an EMBL/GenBank/DDBJ whole genome shotgun (WGS) entry which is preliminary data.</text>
</comment>
<dbReference type="Proteomes" id="UP000003688">
    <property type="component" value="Unassembled WGS sequence"/>
</dbReference>
<evidence type="ECO:0000259" key="3">
    <source>
        <dbReference type="Pfam" id="PF01055"/>
    </source>
</evidence>
<evidence type="ECO:0000256" key="2">
    <source>
        <dbReference type="RuleBase" id="RU361185"/>
    </source>
</evidence>
<dbReference type="GO" id="GO:0030246">
    <property type="term" value="F:carbohydrate binding"/>
    <property type="evidence" value="ECO:0007669"/>
    <property type="project" value="InterPro"/>
</dbReference>
<dbReference type="CDD" id="cd06592">
    <property type="entry name" value="GH31_NET37"/>
    <property type="match status" value="1"/>
</dbReference>
<dbReference type="Pfam" id="PF21365">
    <property type="entry name" value="Glyco_hydro_31_3rd"/>
    <property type="match status" value="1"/>
</dbReference>
<keyword evidence="2" id="KW-0326">Glycosidase</keyword>
<feature type="domain" description="Glycosyl hydrolase family 31 C-terminal" evidence="5">
    <location>
        <begin position="568"/>
        <end position="652"/>
    </location>
</feature>
<sequence length="733" mass="82287" precursor="true">MKTLQPLSPPKAFSNSARTIVRLSFLITALAVRASEPAGSGPQATLVAPGIWRIHFGNPEPFTPIHFQSAPMDSSALKTMPDKKPIPVDQNKISFRCSDRGCSVLLPMKSGESIYGLGLSTKLFDLTQGKNGQSGRHVFLKPTDSPENELGESHAPAPFYVSSEGYGVFIDTARFASFYTGNNSPTLDAVETHGREVKTNTTGRPRGMKTMLVDVPAAKGLDIYVFAGPTMLDAVKRYNLFSGGGVVPPLWGLGIQYRGHAKLGADETLELANRLRADHLPCDVWGIEPGWQSKAYSCSFVWNSNTFPDPDGFLQKMRGLNYHMNFWEHAFTHPSSPIYNELKPWAGNYFVWGGLVPDFASPKGRQIFLHQQKVALFDHQVEGVKLDECDYQPESPAPWSFPLNTAFPSGLDGEQMHSLFGLLYQQVMLESYREKGLRTWGLVRNSHALASSLPYVVYSDSYDHHCYVRGLVNEGFNGLLWTPEVRDATSLEDFYRRLETVLFSPNALINSWFIRNPPWYQINREKNNRNEFMPERVDATDGVRQLLQLRMSFIPYLYSAFNEYRTTGKPPIRALVLDWPTDPKVRQIDDQFMFGDSVLVAPMFAGQNQRDVYLPAGDWYDYWTREKCSGGKTITATNGVNQIPLFVKAGTLLPLAEPVEFVKPDTCFKITVNIVGPNPSDFILYEDDGVTSAYARGEQNKIKLHTKGDSHSVQRSGNYHGPDRFKIVAWQQF</sequence>
<dbReference type="InterPro" id="IPR051816">
    <property type="entry name" value="Glycosyl_Hydrolase_31"/>
</dbReference>
<dbReference type="SUPFAM" id="SSF51011">
    <property type="entry name" value="Glycosyl hydrolase domain"/>
    <property type="match status" value="1"/>
</dbReference>
<name>B9XR21_PEDPL</name>
<dbReference type="InterPro" id="IPR033403">
    <property type="entry name" value="DUF5110"/>
</dbReference>
<dbReference type="InterPro" id="IPR000322">
    <property type="entry name" value="Glyco_hydro_31_TIM"/>
</dbReference>
<evidence type="ECO:0000259" key="5">
    <source>
        <dbReference type="Pfam" id="PF21365"/>
    </source>
</evidence>